<dbReference type="PANTHER" id="PTHR42705:SF2">
    <property type="entry name" value="BIFUNCTIONAL NON-HOMOLOGOUS END JOINING PROTEIN LIGD"/>
    <property type="match status" value="1"/>
</dbReference>
<evidence type="ECO:0000259" key="1">
    <source>
        <dbReference type="Pfam" id="PF21686"/>
    </source>
</evidence>
<comment type="caution">
    <text evidence="2">The sequence shown here is derived from an EMBL/GenBank/DDBJ whole genome shotgun (WGS) entry which is preliminary data.</text>
</comment>
<organism evidence="2 3">
    <name type="scientific">Ammoniphilus oxalaticus</name>
    <dbReference type="NCBI Taxonomy" id="66863"/>
    <lineage>
        <taxon>Bacteria</taxon>
        <taxon>Bacillati</taxon>
        <taxon>Bacillota</taxon>
        <taxon>Bacilli</taxon>
        <taxon>Bacillales</taxon>
        <taxon>Paenibacillaceae</taxon>
        <taxon>Aneurinibacillus group</taxon>
        <taxon>Ammoniphilus</taxon>
    </lineage>
</organism>
<reference evidence="2 3" key="1">
    <citation type="submission" date="2016-08" db="EMBL/GenBank/DDBJ databases">
        <title>Novel Firmicute Genomes.</title>
        <authorList>
            <person name="Poppleton D.I."/>
            <person name="Gribaldo S."/>
        </authorList>
    </citation>
    <scope>NUCLEOTIDE SEQUENCE [LARGE SCALE GENOMIC DNA]</scope>
    <source>
        <strain evidence="2 3">RAOx-1</strain>
    </source>
</reference>
<dbReference type="AlphaFoldDB" id="A0A419SNC3"/>
<keyword evidence="3" id="KW-1185">Reference proteome</keyword>
<dbReference type="CDD" id="cd04861">
    <property type="entry name" value="LigD_Pol_like"/>
    <property type="match status" value="1"/>
</dbReference>
<dbReference type="EMBL" id="MCHY01000006">
    <property type="protein sequence ID" value="RKD25753.1"/>
    <property type="molecule type" value="Genomic_DNA"/>
</dbReference>
<accession>A0A419SNC3</accession>
<dbReference type="RefSeq" id="WP_120188427.1">
    <property type="nucleotide sequence ID" value="NZ_MCHY01000006.1"/>
</dbReference>
<dbReference type="InterPro" id="IPR014145">
    <property type="entry name" value="LigD_pol_dom"/>
</dbReference>
<name>A0A419SNC3_9BACL</name>
<dbReference type="OrthoDB" id="9802472at2"/>
<dbReference type="InterPro" id="IPR052171">
    <property type="entry name" value="NHEJ_LigD"/>
</dbReference>
<evidence type="ECO:0000313" key="2">
    <source>
        <dbReference type="EMBL" id="RKD25753.1"/>
    </source>
</evidence>
<dbReference type="PANTHER" id="PTHR42705">
    <property type="entry name" value="BIFUNCTIONAL NON-HOMOLOGOUS END JOINING PROTEIN LIGD"/>
    <property type="match status" value="1"/>
</dbReference>
<dbReference type="NCBIfam" id="TIGR02778">
    <property type="entry name" value="ligD_pol"/>
    <property type="match status" value="1"/>
</dbReference>
<dbReference type="Proteomes" id="UP000284219">
    <property type="component" value="Unassembled WGS sequence"/>
</dbReference>
<protein>
    <submittedName>
        <fullName evidence="2">DNA polymerase domain-containing protein</fullName>
    </submittedName>
</protein>
<sequence>MQERLEIDVEGKQLQITNPEKPLWPEIGLRKIDFIRYLIEVSPYFLAYARDRLLTTIRYPHGVEDGKSFYQKNIPKHAPDWISTHVWRDTRYILVQDLATLIWLGNQACLEFHVSFNTRQRERMPTELVFDLDPSDGDHFERVLEVALNIKKVLDGLGLSSQPKTSGATGLQIYIPIEPIYTYEEMHLLNKFIAQYVAAKYPRQVTLERWIKNRGDKLYFDYLQHGEGRTLPAPYSPRARPLGSVSAPVRWSEIERGFLPENFTMLTMPERLKKQGDLFASITTQRQNESLDEMLGFLRERGM</sequence>
<dbReference type="Gene3D" id="3.90.920.10">
    <property type="entry name" value="DNA primase, PRIM domain"/>
    <property type="match status" value="1"/>
</dbReference>
<feature type="domain" description="DNA ligase D polymerase" evidence="1">
    <location>
        <begin position="31"/>
        <end position="279"/>
    </location>
</feature>
<evidence type="ECO:0000313" key="3">
    <source>
        <dbReference type="Proteomes" id="UP000284219"/>
    </source>
</evidence>
<proteinExistence type="predicted"/>
<dbReference type="Pfam" id="PF21686">
    <property type="entry name" value="LigD_Prim-Pol"/>
    <property type="match status" value="1"/>
</dbReference>
<gene>
    <name evidence="2" type="ORF">BEP19_02080</name>
</gene>